<protein>
    <recommendedName>
        <fullName evidence="1">non-specific serine/threonine protein kinase</fullName>
        <ecNumber evidence="1">2.7.11.1</ecNumber>
    </recommendedName>
</protein>
<evidence type="ECO:0000256" key="2">
    <source>
        <dbReference type="SAM" id="MobiDB-lite"/>
    </source>
</evidence>
<gene>
    <name evidence="4" type="ORF">PILCRDRAFT_3541</name>
</gene>
<dbReference type="PANTHER" id="PTHR11909">
    <property type="entry name" value="CASEIN KINASE-RELATED"/>
    <property type="match status" value="1"/>
</dbReference>
<keyword evidence="5" id="KW-1185">Reference proteome</keyword>
<evidence type="ECO:0000313" key="4">
    <source>
        <dbReference type="EMBL" id="KIM87799.1"/>
    </source>
</evidence>
<dbReference type="SMART" id="SM00220">
    <property type="entry name" value="S_TKc"/>
    <property type="match status" value="1"/>
</dbReference>
<name>A0A0C3G7Q6_PILCF</name>
<dbReference type="Pfam" id="PF00069">
    <property type="entry name" value="Pkinase"/>
    <property type="match status" value="1"/>
</dbReference>
<sequence>MDLVRIDGRYRLERRVGSGSYGEIYITHDILSGQDVTTKLEPIEGGHFTLEHEFHVYLKLGRGTGIPCIHWFGTEAGFNAVVMCCLGQSLAELFIHCKFQFSVKTVLQLGSQLISCLQFIHSHNFIHCDLKPSNIVMGVGKHANVAHIIDFGLSKEFRDPHTRLHIPYGNTLGLTKTLTFTSIQSHLGMELGRRDDLESLAYILIYFLHSSLPWQGLYFQGHDLVAESKQSTSTHDLCYGLPPALRTFLKYSHLLSFNAKPDYDYLRSIFNDLLLREGFNIDMIFDWGSSDGRVNEQLSSSPKHNKCPKQRTGLGSQAQRGSFILAN</sequence>
<dbReference type="CDD" id="cd14016">
    <property type="entry name" value="STKc_CK1"/>
    <property type="match status" value="1"/>
</dbReference>
<feature type="domain" description="Protein kinase" evidence="3">
    <location>
        <begin position="10"/>
        <end position="274"/>
    </location>
</feature>
<dbReference type="PROSITE" id="PS50011">
    <property type="entry name" value="PROTEIN_KINASE_DOM"/>
    <property type="match status" value="1"/>
</dbReference>
<dbReference type="GO" id="GO:0005524">
    <property type="term" value="F:ATP binding"/>
    <property type="evidence" value="ECO:0007669"/>
    <property type="project" value="InterPro"/>
</dbReference>
<dbReference type="STRING" id="765440.A0A0C3G7Q6"/>
<proteinExistence type="predicted"/>
<accession>A0A0C3G7Q6</accession>
<dbReference type="EC" id="2.7.11.1" evidence="1"/>
<dbReference type="AlphaFoldDB" id="A0A0C3G7Q6"/>
<organism evidence="4 5">
    <name type="scientific">Piloderma croceum (strain F 1598)</name>
    <dbReference type="NCBI Taxonomy" id="765440"/>
    <lineage>
        <taxon>Eukaryota</taxon>
        <taxon>Fungi</taxon>
        <taxon>Dikarya</taxon>
        <taxon>Basidiomycota</taxon>
        <taxon>Agaricomycotina</taxon>
        <taxon>Agaricomycetes</taxon>
        <taxon>Agaricomycetidae</taxon>
        <taxon>Atheliales</taxon>
        <taxon>Atheliaceae</taxon>
        <taxon>Piloderma</taxon>
    </lineage>
</organism>
<feature type="region of interest" description="Disordered" evidence="2">
    <location>
        <begin position="296"/>
        <end position="316"/>
    </location>
</feature>
<evidence type="ECO:0000259" key="3">
    <source>
        <dbReference type="PROSITE" id="PS50011"/>
    </source>
</evidence>
<dbReference type="OrthoDB" id="5800476at2759"/>
<dbReference type="Gene3D" id="1.10.510.10">
    <property type="entry name" value="Transferase(Phosphotransferase) domain 1"/>
    <property type="match status" value="1"/>
</dbReference>
<evidence type="ECO:0000256" key="1">
    <source>
        <dbReference type="ARBA" id="ARBA00012513"/>
    </source>
</evidence>
<dbReference type="EMBL" id="KN832978">
    <property type="protein sequence ID" value="KIM87799.1"/>
    <property type="molecule type" value="Genomic_DNA"/>
</dbReference>
<dbReference type="InterPro" id="IPR000719">
    <property type="entry name" value="Prot_kinase_dom"/>
</dbReference>
<dbReference type="HOGENOM" id="CLU_019279_2_7_1"/>
<dbReference type="SUPFAM" id="SSF56112">
    <property type="entry name" value="Protein kinase-like (PK-like)"/>
    <property type="match status" value="1"/>
</dbReference>
<reference evidence="4 5" key="1">
    <citation type="submission" date="2014-04" db="EMBL/GenBank/DDBJ databases">
        <authorList>
            <consortium name="DOE Joint Genome Institute"/>
            <person name="Kuo A."/>
            <person name="Tarkka M."/>
            <person name="Buscot F."/>
            <person name="Kohler A."/>
            <person name="Nagy L.G."/>
            <person name="Floudas D."/>
            <person name="Copeland A."/>
            <person name="Barry K.W."/>
            <person name="Cichocki N."/>
            <person name="Veneault-Fourrey C."/>
            <person name="LaButti K."/>
            <person name="Lindquist E.A."/>
            <person name="Lipzen A."/>
            <person name="Lundell T."/>
            <person name="Morin E."/>
            <person name="Murat C."/>
            <person name="Sun H."/>
            <person name="Tunlid A."/>
            <person name="Henrissat B."/>
            <person name="Grigoriev I.V."/>
            <person name="Hibbett D.S."/>
            <person name="Martin F."/>
            <person name="Nordberg H.P."/>
            <person name="Cantor M.N."/>
            <person name="Hua S.X."/>
        </authorList>
    </citation>
    <scope>NUCLEOTIDE SEQUENCE [LARGE SCALE GENOMIC DNA]</scope>
    <source>
        <strain evidence="4 5">F 1598</strain>
    </source>
</reference>
<dbReference type="InParanoid" id="A0A0C3G7Q6"/>
<dbReference type="InterPro" id="IPR011009">
    <property type="entry name" value="Kinase-like_dom_sf"/>
</dbReference>
<dbReference type="Proteomes" id="UP000054166">
    <property type="component" value="Unassembled WGS sequence"/>
</dbReference>
<dbReference type="InterPro" id="IPR008271">
    <property type="entry name" value="Ser/Thr_kinase_AS"/>
</dbReference>
<reference evidence="5" key="2">
    <citation type="submission" date="2015-01" db="EMBL/GenBank/DDBJ databases">
        <title>Evolutionary Origins and Diversification of the Mycorrhizal Mutualists.</title>
        <authorList>
            <consortium name="DOE Joint Genome Institute"/>
            <consortium name="Mycorrhizal Genomics Consortium"/>
            <person name="Kohler A."/>
            <person name="Kuo A."/>
            <person name="Nagy L.G."/>
            <person name="Floudas D."/>
            <person name="Copeland A."/>
            <person name="Barry K.W."/>
            <person name="Cichocki N."/>
            <person name="Veneault-Fourrey C."/>
            <person name="LaButti K."/>
            <person name="Lindquist E.A."/>
            <person name="Lipzen A."/>
            <person name="Lundell T."/>
            <person name="Morin E."/>
            <person name="Murat C."/>
            <person name="Riley R."/>
            <person name="Ohm R."/>
            <person name="Sun H."/>
            <person name="Tunlid A."/>
            <person name="Henrissat B."/>
            <person name="Grigoriev I.V."/>
            <person name="Hibbett D.S."/>
            <person name="Martin F."/>
        </authorList>
    </citation>
    <scope>NUCLEOTIDE SEQUENCE [LARGE SCALE GENOMIC DNA]</scope>
    <source>
        <strain evidence="5">F 1598</strain>
    </source>
</reference>
<dbReference type="GO" id="GO:0004674">
    <property type="term" value="F:protein serine/threonine kinase activity"/>
    <property type="evidence" value="ECO:0007669"/>
    <property type="project" value="UniProtKB-EC"/>
</dbReference>
<dbReference type="PROSITE" id="PS00108">
    <property type="entry name" value="PROTEIN_KINASE_ST"/>
    <property type="match status" value="1"/>
</dbReference>
<evidence type="ECO:0000313" key="5">
    <source>
        <dbReference type="Proteomes" id="UP000054166"/>
    </source>
</evidence>
<dbReference type="InterPro" id="IPR050235">
    <property type="entry name" value="CK1_Ser-Thr_kinase"/>
</dbReference>